<dbReference type="GeneID" id="63787469"/>
<evidence type="ECO:0000256" key="2">
    <source>
        <dbReference type="SAM" id="MobiDB-lite"/>
    </source>
</evidence>
<accession>A0A1Y2FS14</accession>
<dbReference type="OrthoDB" id="18978at2759"/>
<dbReference type="RefSeq" id="XP_040727656.1">
    <property type="nucleotide sequence ID" value="XM_040870870.1"/>
</dbReference>
<feature type="compositionally biased region" description="Polar residues" evidence="2">
    <location>
        <begin position="16"/>
        <end position="30"/>
    </location>
</feature>
<dbReference type="PANTHER" id="PTHR12354">
    <property type="entry name" value="INTERFERON-RELATED DEVELOPMENTAL REGULATOR"/>
    <property type="match status" value="1"/>
</dbReference>
<dbReference type="InterPro" id="IPR007701">
    <property type="entry name" value="Interferon-rel_develop_reg_N"/>
</dbReference>
<feature type="compositionally biased region" description="Basic and acidic residues" evidence="2">
    <location>
        <begin position="1"/>
        <end position="12"/>
    </location>
</feature>
<dbReference type="Pfam" id="PF05004">
    <property type="entry name" value="IFRD"/>
    <property type="match status" value="1"/>
</dbReference>
<dbReference type="InterPro" id="IPR011989">
    <property type="entry name" value="ARM-like"/>
</dbReference>
<dbReference type="PANTHER" id="PTHR12354:SF1">
    <property type="entry name" value="INTERFERON-RELATED DEVELOPMENTAL REGULATOR 1"/>
    <property type="match status" value="1"/>
</dbReference>
<dbReference type="InterPro" id="IPR016024">
    <property type="entry name" value="ARM-type_fold"/>
</dbReference>
<keyword evidence="5" id="KW-1185">Reference proteome</keyword>
<gene>
    <name evidence="4" type="ORF">BCR37DRAFT_390539</name>
</gene>
<protein>
    <submittedName>
        <fullName evidence="4">Interferon-related developmental regulator-domain-containing protein</fullName>
    </submittedName>
</protein>
<comment type="similarity">
    <text evidence="1">Belongs to the IFRD family.</text>
</comment>
<feature type="domain" description="Interferon-related developmental regulator N-terminal" evidence="3">
    <location>
        <begin position="68"/>
        <end position="343"/>
    </location>
</feature>
<name>A0A1Y2FS14_PROLT</name>
<sequence length="484" mass="52287">MDLRRSLVEKRLSARSKPSSKQGSKQNSRAGSAYGTDDELDDDDGLSVASFESVDSLMDGHGAAAGIQSLTYEEDLAQTIEGVLERKGSGVGEREQLLTRLVKLLLSRVATKEIVEKASSLAGALSKILKSARSEREALLACKAIAILYWTCPDIDDIFATCAPVLRYTIQSSSFIIAKAAALTALASIHLIFGSISDVESFLDMLVEIIENDGHSIGAGEDAGCVAAAQDAVALALTAMEGSDTALESAQICLPCLVDQLESVDLKVRTSAGEAIALAFEITGVHDPEDEEAIAEYKANPPIDDTHFLIRQLSQLSTESSKRVSKQHRKEQHAAFREILATVSNPHGLVSSGSTPQETLRFGKHRGQVLYVTTWLGAVRLAHLRRVLGGGLQVFLRQSSFVRRQAGFEGHLASETVGGDGEDEHEADEEHGGSGPSHGLTDDMSKDLKNSIHQEIRRQRHKDRITERKEKNMANSFSADDGEL</sequence>
<feature type="region of interest" description="Disordered" evidence="2">
    <location>
        <begin position="412"/>
        <end position="484"/>
    </location>
</feature>
<dbReference type="AlphaFoldDB" id="A0A1Y2FS14"/>
<dbReference type="SUPFAM" id="SSF48371">
    <property type="entry name" value="ARM repeat"/>
    <property type="match status" value="1"/>
</dbReference>
<feature type="compositionally biased region" description="Acidic residues" evidence="2">
    <location>
        <begin position="420"/>
        <end position="429"/>
    </location>
</feature>
<evidence type="ECO:0000259" key="3">
    <source>
        <dbReference type="Pfam" id="PF05004"/>
    </source>
</evidence>
<dbReference type="EMBL" id="MCFI01000002">
    <property type="protein sequence ID" value="ORY86800.1"/>
    <property type="molecule type" value="Genomic_DNA"/>
</dbReference>
<dbReference type="Proteomes" id="UP000193685">
    <property type="component" value="Unassembled WGS sequence"/>
</dbReference>
<evidence type="ECO:0000313" key="4">
    <source>
        <dbReference type="EMBL" id="ORY86800.1"/>
    </source>
</evidence>
<comment type="caution">
    <text evidence="4">The sequence shown here is derived from an EMBL/GenBank/DDBJ whole genome shotgun (WGS) entry which is preliminary data.</text>
</comment>
<evidence type="ECO:0000313" key="5">
    <source>
        <dbReference type="Proteomes" id="UP000193685"/>
    </source>
</evidence>
<feature type="region of interest" description="Disordered" evidence="2">
    <location>
        <begin position="1"/>
        <end position="41"/>
    </location>
</feature>
<dbReference type="Gene3D" id="1.25.10.10">
    <property type="entry name" value="Leucine-rich Repeat Variant"/>
    <property type="match status" value="1"/>
</dbReference>
<dbReference type="STRING" id="56484.A0A1Y2FS14"/>
<evidence type="ECO:0000256" key="1">
    <source>
        <dbReference type="ARBA" id="ARBA00008828"/>
    </source>
</evidence>
<feature type="compositionally biased region" description="Basic and acidic residues" evidence="2">
    <location>
        <begin position="440"/>
        <end position="457"/>
    </location>
</feature>
<proteinExistence type="inferred from homology"/>
<organism evidence="4 5">
    <name type="scientific">Protomyces lactucae-debilis</name>
    <dbReference type="NCBI Taxonomy" id="2754530"/>
    <lineage>
        <taxon>Eukaryota</taxon>
        <taxon>Fungi</taxon>
        <taxon>Dikarya</taxon>
        <taxon>Ascomycota</taxon>
        <taxon>Taphrinomycotina</taxon>
        <taxon>Taphrinomycetes</taxon>
        <taxon>Taphrinales</taxon>
        <taxon>Protomycetaceae</taxon>
        <taxon>Protomyces</taxon>
    </lineage>
</organism>
<dbReference type="OMA" id="QCFEAIF"/>
<dbReference type="InterPro" id="IPR039777">
    <property type="entry name" value="IFRD"/>
</dbReference>
<reference evidence="4 5" key="1">
    <citation type="submission" date="2016-07" db="EMBL/GenBank/DDBJ databases">
        <title>Pervasive Adenine N6-methylation of Active Genes in Fungi.</title>
        <authorList>
            <consortium name="DOE Joint Genome Institute"/>
            <person name="Mondo S.J."/>
            <person name="Dannebaum R.O."/>
            <person name="Kuo R.C."/>
            <person name="Labutti K."/>
            <person name="Haridas S."/>
            <person name="Kuo A."/>
            <person name="Salamov A."/>
            <person name="Ahrendt S.R."/>
            <person name="Lipzen A."/>
            <person name="Sullivan W."/>
            <person name="Andreopoulos W.B."/>
            <person name="Clum A."/>
            <person name="Lindquist E."/>
            <person name="Daum C."/>
            <person name="Ramamoorthy G.K."/>
            <person name="Gryganskyi A."/>
            <person name="Culley D."/>
            <person name="Magnuson J.K."/>
            <person name="James T.Y."/>
            <person name="O'Malley M.A."/>
            <person name="Stajich J.E."/>
            <person name="Spatafora J.W."/>
            <person name="Visel A."/>
            <person name="Grigoriev I.V."/>
        </authorList>
    </citation>
    <scope>NUCLEOTIDE SEQUENCE [LARGE SCALE GENOMIC DNA]</scope>
    <source>
        <strain evidence="4 5">12-1054</strain>
    </source>
</reference>